<evidence type="ECO:0000256" key="1">
    <source>
        <dbReference type="SAM" id="MobiDB-lite"/>
    </source>
</evidence>
<reference evidence="2 3" key="1">
    <citation type="submission" date="2016-10" db="EMBL/GenBank/DDBJ databases">
        <authorList>
            <person name="de Groot N.N."/>
        </authorList>
    </citation>
    <scope>NUCLEOTIDE SEQUENCE [LARGE SCALE GENOMIC DNA]</scope>
    <source>
        <strain evidence="2 3">DSM 2784</strain>
    </source>
</reference>
<gene>
    <name evidence="2" type="ORF">SAMN03080599_02902</name>
</gene>
<organism evidence="2 3">
    <name type="scientific">Acidaminobacter hydrogenoformans DSM 2784</name>
    <dbReference type="NCBI Taxonomy" id="1120920"/>
    <lineage>
        <taxon>Bacteria</taxon>
        <taxon>Bacillati</taxon>
        <taxon>Bacillota</taxon>
        <taxon>Clostridia</taxon>
        <taxon>Peptostreptococcales</taxon>
        <taxon>Acidaminobacteraceae</taxon>
        <taxon>Acidaminobacter</taxon>
    </lineage>
</organism>
<dbReference type="AlphaFoldDB" id="A0A1G5S6C7"/>
<evidence type="ECO:0000313" key="2">
    <source>
        <dbReference type="EMBL" id="SCZ81637.1"/>
    </source>
</evidence>
<keyword evidence="3" id="KW-1185">Reference proteome</keyword>
<accession>A0A1G5S6C7</accession>
<evidence type="ECO:0000313" key="3">
    <source>
        <dbReference type="Proteomes" id="UP000199208"/>
    </source>
</evidence>
<dbReference type="EMBL" id="FMWL01000020">
    <property type="protein sequence ID" value="SCZ81637.1"/>
    <property type="molecule type" value="Genomic_DNA"/>
</dbReference>
<dbReference type="Proteomes" id="UP000199208">
    <property type="component" value="Unassembled WGS sequence"/>
</dbReference>
<feature type="region of interest" description="Disordered" evidence="1">
    <location>
        <begin position="24"/>
        <end position="77"/>
    </location>
</feature>
<sequence>MANILTKQIMDHIVQKCAKDLVDASPGTKEASGVSSSSHLTERQAAMLSDILNKKGQAADRTSDRTSDRATDRNTDRTVKAMDLNAVAQARKGGQTKASKPVADKNSNVVHGRAVSLDELLGRLK</sequence>
<dbReference type="RefSeq" id="WP_092592732.1">
    <property type="nucleotide sequence ID" value="NZ_FMWL01000020.1"/>
</dbReference>
<proteinExistence type="predicted"/>
<dbReference type="STRING" id="1120920.SAMN03080599_02902"/>
<feature type="compositionally biased region" description="Basic and acidic residues" evidence="1">
    <location>
        <begin position="57"/>
        <end position="77"/>
    </location>
</feature>
<name>A0A1G5S6C7_9FIRM</name>
<protein>
    <submittedName>
        <fullName evidence="2">Uncharacterized protein</fullName>
    </submittedName>
</protein>